<dbReference type="AlphaFoldDB" id="A0A438CTL4"/>
<sequence length="143" mass="16326">MVRALKVSVEKKTFLVRFEGEYGGIWCSLTKHSRDSVFALGFEKEEFASNKKSTFLVILEGEKGRGWEQLKNALFSMLVIPSLNIDEKGRQRKVESINHKHVGPLYRSFTNVVKEEGPRRGGLLPIRRWARAVVCECPADFVN</sequence>
<name>A0A438CTL4_VITVI</name>
<comment type="caution">
    <text evidence="1">The sequence shown here is derived from an EMBL/GenBank/DDBJ whole genome shotgun (WGS) entry which is preliminary data.</text>
</comment>
<gene>
    <name evidence="1" type="ORF">CK203_103817</name>
</gene>
<organism evidence="1 2">
    <name type="scientific">Vitis vinifera</name>
    <name type="common">Grape</name>
    <dbReference type="NCBI Taxonomy" id="29760"/>
    <lineage>
        <taxon>Eukaryota</taxon>
        <taxon>Viridiplantae</taxon>
        <taxon>Streptophyta</taxon>
        <taxon>Embryophyta</taxon>
        <taxon>Tracheophyta</taxon>
        <taxon>Spermatophyta</taxon>
        <taxon>Magnoliopsida</taxon>
        <taxon>eudicotyledons</taxon>
        <taxon>Gunneridae</taxon>
        <taxon>Pentapetalae</taxon>
        <taxon>rosids</taxon>
        <taxon>Vitales</taxon>
        <taxon>Vitaceae</taxon>
        <taxon>Viteae</taxon>
        <taxon>Vitis</taxon>
    </lineage>
</organism>
<dbReference type="Proteomes" id="UP000288805">
    <property type="component" value="Unassembled WGS sequence"/>
</dbReference>
<evidence type="ECO:0000313" key="2">
    <source>
        <dbReference type="Proteomes" id="UP000288805"/>
    </source>
</evidence>
<protein>
    <submittedName>
        <fullName evidence="1">Uncharacterized protein</fullName>
    </submittedName>
</protein>
<reference evidence="1 2" key="1">
    <citation type="journal article" date="2018" name="PLoS Genet.">
        <title>Population sequencing reveals clonal diversity and ancestral inbreeding in the grapevine cultivar Chardonnay.</title>
        <authorList>
            <person name="Roach M.J."/>
            <person name="Johnson D.L."/>
            <person name="Bohlmann J."/>
            <person name="van Vuuren H.J."/>
            <person name="Jones S.J."/>
            <person name="Pretorius I.S."/>
            <person name="Schmidt S.A."/>
            <person name="Borneman A.R."/>
        </authorList>
    </citation>
    <scope>NUCLEOTIDE SEQUENCE [LARGE SCALE GENOMIC DNA]</scope>
    <source>
        <strain evidence="2">cv. Chardonnay</strain>
        <tissue evidence="1">Leaf</tissue>
    </source>
</reference>
<evidence type="ECO:0000313" key="1">
    <source>
        <dbReference type="EMBL" id="RVW26537.1"/>
    </source>
</evidence>
<dbReference type="EMBL" id="QGNW01002005">
    <property type="protein sequence ID" value="RVW26537.1"/>
    <property type="molecule type" value="Genomic_DNA"/>
</dbReference>
<accession>A0A438CTL4</accession>
<proteinExistence type="predicted"/>